<dbReference type="SMART" id="SM00530">
    <property type="entry name" value="HTH_XRE"/>
    <property type="match status" value="1"/>
</dbReference>
<evidence type="ECO:0000313" key="2">
    <source>
        <dbReference type="EMBL" id="PSL00755.1"/>
    </source>
</evidence>
<dbReference type="InterPro" id="IPR043917">
    <property type="entry name" value="DUF5753"/>
</dbReference>
<dbReference type="Proteomes" id="UP000240542">
    <property type="component" value="Unassembled WGS sequence"/>
</dbReference>
<comment type="caution">
    <text evidence="2">The sequence shown here is derived from an EMBL/GenBank/DDBJ whole genome shotgun (WGS) entry which is preliminary data.</text>
</comment>
<gene>
    <name evidence="2" type="ORF">CLV63_101231</name>
</gene>
<organism evidence="2 3">
    <name type="scientific">Murinocardiopsis flavida</name>
    <dbReference type="NCBI Taxonomy" id="645275"/>
    <lineage>
        <taxon>Bacteria</taxon>
        <taxon>Bacillati</taxon>
        <taxon>Actinomycetota</taxon>
        <taxon>Actinomycetes</taxon>
        <taxon>Streptosporangiales</taxon>
        <taxon>Nocardiopsidaceae</taxon>
        <taxon>Murinocardiopsis</taxon>
    </lineage>
</organism>
<dbReference type="InterPro" id="IPR010982">
    <property type="entry name" value="Lambda_DNA-bd_dom_sf"/>
</dbReference>
<feature type="domain" description="HTH cro/C1-type" evidence="1">
    <location>
        <begin position="17"/>
        <end position="74"/>
    </location>
</feature>
<proteinExistence type="predicted"/>
<sequence length="287" mass="32090">MAEGHSPGVRRRRLSAALRRLRSDAKLTAAEVTGRLGWSSATKLTRIERNEWKIPRPKEVAAILDVYDIQGDERDHLLSLSEQARGRSDWHEYQDLFTGPLPEFEAEATRIRTYESVLIPGLLQTPEYAASVAMASQIVPPGEIDRKVESRMIRRRVLDHPRGPQLTAVIDEPALRKTVGSSETMAAQLHFLAGMTAHYKVTVLVIPDTIGAHPAMDGAFSLFDFPRPEPGVVFIPTGLEALYVEDFSYFDRHVLIFDAIQNLALGPTESLEMINSISVEHKQRDGK</sequence>
<reference evidence="2 3" key="1">
    <citation type="submission" date="2018-03" db="EMBL/GenBank/DDBJ databases">
        <title>Genomic Encyclopedia of Archaeal and Bacterial Type Strains, Phase II (KMG-II): from individual species to whole genera.</title>
        <authorList>
            <person name="Goeker M."/>
        </authorList>
    </citation>
    <scope>NUCLEOTIDE SEQUENCE [LARGE SCALE GENOMIC DNA]</scope>
    <source>
        <strain evidence="2 3">DSM 45312</strain>
    </source>
</reference>
<dbReference type="InterPro" id="IPR001387">
    <property type="entry name" value="Cro/C1-type_HTH"/>
</dbReference>
<dbReference type="EMBL" id="PYGA01000001">
    <property type="protein sequence ID" value="PSL00755.1"/>
    <property type="molecule type" value="Genomic_DNA"/>
</dbReference>
<accession>A0A2P8DU73</accession>
<name>A0A2P8DU73_9ACTN</name>
<dbReference type="Pfam" id="PF13560">
    <property type="entry name" value="HTH_31"/>
    <property type="match status" value="1"/>
</dbReference>
<protein>
    <submittedName>
        <fullName evidence="2">Helix-turn-helix protein</fullName>
    </submittedName>
</protein>
<dbReference type="OrthoDB" id="5177725at2"/>
<dbReference type="RefSeq" id="WP_106580945.1">
    <property type="nucleotide sequence ID" value="NZ_PYGA01000001.1"/>
</dbReference>
<dbReference type="GO" id="GO:0003677">
    <property type="term" value="F:DNA binding"/>
    <property type="evidence" value="ECO:0007669"/>
    <property type="project" value="InterPro"/>
</dbReference>
<dbReference type="Gene3D" id="1.10.260.40">
    <property type="entry name" value="lambda repressor-like DNA-binding domains"/>
    <property type="match status" value="1"/>
</dbReference>
<keyword evidence="3" id="KW-1185">Reference proteome</keyword>
<evidence type="ECO:0000259" key="1">
    <source>
        <dbReference type="SMART" id="SM00530"/>
    </source>
</evidence>
<dbReference type="AlphaFoldDB" id="A0A2P8DU73"/>
<dbReference type="Pfam" id="PF19054">
    <property type="entry name" value="DUF5753"/>
    <property type="match status" value="1"/>
</dbReference>
<evidence type="ECO:0000313" key="3">
    <source>
        <dbReference type="Proteomes" id="UP000240542"/>
    </source>
</evidence>